<accession>Q3L9D1</accession>
<dbReference type="KEGG" id="rer:RER_pREL1-02390"/>
<dbReference type="InterPro" id="IPR026935">
    <property type="entry name" value="BtrH_N"/>
</dbReference>
<reference evidence="2 3" key="2">
    <citation type="journal article" date="2006" name="Environ. Microbiol.">
        <title>Sequence analysis of three plasmids harboured in Rhodococcus erythropolis strain PR4.</title>
        <authorList>
            <person name="Sekine M."/>
            <person name="Tanikawa S."/>
            <person name="Omata S."/>
            <person name="Saito M."/>
            <person name="Fujisawa T."/>
            <person name="Tsukatani N."/>
            <person name="Tajima T."/>
            <person name="Sekigawa T."/>
            <person name="Kosugi H."/>
            <person name="Matsuo Y."/>
            <person name="Nishiko R."/>
            <person name="Imamura K."/>
            <person name="Ito M."/>
            <person name="Narita H."/>
            <person name="Tago S."/>
            <person name="Fujita N."/>
            <person name="Harayama S."/>
        </authorList>
    </citation>
    <scope>NUCLEOTIDE SEQUENCE [LARGE SCALE GENOMIC DNA]</scope>
    <source>
        <strain evidence="3">PR4 / NBRC 100887</strain>
        <plasmid evidence="2 3">pREL1</plasmid>
    </source>
</reference>
<dbReference type="AlphaFoldDB" id="Q3L9D1"/>
<evidence type="ECO:0000259" key="1">
    <source>
        <dbReference type="Pfam" id="PF14399"/>
    </source>
</evidence>
<dbReference type="Pfam" id="PF14399">
    <property type="entry name" value="BtrH_N"/>
    <property type="match status" value="1"/>
</dbReference>
<proteinExistence type="predicted"/>
<dbReference type="EMBL" id="AP008931">
    <property type="protein sequence ID" value="BAE46182.1"/>
    <property type="molecule type" value="Genomic_DNA"/>
</dbReference>
<feature type="domain" description="Butirosin biosynthesis protein H N-terminal" evidence="1">
    <location>
        <begin position="5"/>
        <end position="69"/>
    </location>
</feature>
<geneLocation type="plasmid" evidence="2 3">
    <name>pREL1</name>
</geneLocation>
<dbReference type="Proteomes" id="UP000002204">
    <property type="component" value="Plasmid pREL1"/>
</dbReference>
<protein>
    <submittedName>
        <fullName evidence="2">Putative transposase</fullName>
    </submittedName>
</protein>
<evidence type="ECO:0000313" key="3">
    <source>
        <dbReference type="Proteomes" id="UP000002204"/>
    </source>
</evidence>
<name>Q3L9D1_RHOE4</name>
<sequence length="110" mass="12707">MGRTRFLTTDDPEEGWSWVRDEIDSGRPSLVWGDIAELPYLKVQMKMSRHDIVVIGYDEEAGVAFVVDNDWAEVQERFLLTRGLGPGLRCRSRRPWSTNDNRGWNPNPCL</sequence>
<organism evidence="2 3">
    <name type="scientific">Rhodococcus erythropolis (strain PR4 / NBRC 100887)</name>
    <dbReference type="NCBI Taxonomy" id="234621"/>
    <lineage>
        <taxon>Bacteria</taxon>
        <taxon>Bacillati</taxon>
        <taxon>Actinomycetota</taxon>
        <taxon>Actinomycetes</taxon>
        <taxon>Mycobacteriales</taxon>
        <taxon>Nocardiaceae</taxon>
        <taxon>Rhodococcus</taxon>
        <taxon>Rhodococcus erythropolis group</taxon>
    </lineage>
</organism>
<dbReference type="HOGENOM" id="CLU_2169068_0_0_11"/>
<reference evidence="3" key="1">
    <citation type="submission" date="2005-03" db="EMBL/GenBank/DDBJ databases">
        <title>Comparison of the complete genome sequences of Rhodococcus erythropolis PR4 and Rhodococcus opacus B4.</title>
        <authorList>
            <person name="Takarada H."/>
            <person name="Sekine M."/>
            <person name="Hosoyama A."/>
            <person name="Yamada R."/>
            <person name="Fujisawa T."/>
            <person name="Omata S."/>
            <person name="Shimizu A."/>
            <person name="Tsukatani N."/>
            <person name="Tanikawa S."/>
            <person name="Fujita N."/>
            <person name="Harayama S."/>
        </authorList>
    </citation>
    <scope>NUCLEOTIDE SEQUENCE [LARGE SCALE GENOMIC DNA]</scope>
    <source>
        <strain evidence="3">PR4 / NBRC 100887</strain>
        <plasmid evidence="3">pREL1</plasmid>
    </source>
</reference>
<evidence type="ECO:0000313" key="2">
    <source>
        <dbReference type="EMBL" id="BAE46182.1"/>
    </source>
</evidence>
<gene>
    <name evidence="2" type="ordered locus">RER_pREL1-02390</name>
</gene>
<keyword evidence="2" id="KW-0614">Plasmid</keyword>